<evidence type="ECO:0000313" key="11">
    <source>
        <dbReference type="Proteomes" id="UP000317863"/>
    </source>
</evidence>
<dbReference type="SUPFAM" id="SSF160240">
    <property type="entry name" value="Cation efflux protein cytoplasmic domain-like"/>
    <property type="match status" value="2"/>
</dbReference>
<dbReference type="AlphaFoldDB" id="A0A544QU57"/>
<feature type="domain" description="Cation efflux protein cytoplasmic" evidence="9">
    <location>
        <begin position="228"/>
        <end position="304"/>
    </location>
</feature>
<dbReference type="FunFam" id="1.20.1510.10:FF:000006">
    <property type="entry name" value="Divalent cation efflux transporter"/>
    <property type="match status" value="1"/>
</dbReference>
<dbReference type="RefSeq" id="WP_142536349.1">
    <property type="nucleotide sequence ID" value="NZ_SGJB01000013.1"/>
</dbReference>
<evidence type="ECO:0000256" key="5">
    <source>
        <dbReference type="ARBA" id="ARBA00022989"/>
    </source>
</evidence>
<dbReference type="PANTHER" id="PTHR43840:SF15">
    <property type="entry name" value="MITOCHONDRIAL METAL TRANSPORTER 1-RELATED"/>
    <property type="match status" value="1"/>
</dbReference>
<evidence type="ECO:0000256" key="1">
    <source>
        <dbReference type="ARBA" id="ARBA00004141"/>
    </source>
</evidence>
<feature type="transmembrane region" description="Helical" evidence="7">
    <location>
        <begin position="26"/>
        <end position="48"/>
    </location>
</feature>
<dbReference type="InterPro" id="IPR036837">
    <property type="entry name" value="Cation_efflux_CTD_sf"/>
</dbReference>
<comment type="subcellular location">
    <subcellularLocation>
        <location evidence="1">Membrane</location>
        <topology evidence="1">Multi-pass membrane protein</topology>
    </subcellularLocation>
</comment>
<sequence length="394" mass="43445">MISETLVKAFVKDSENTNDESVRNRYGFLAGAVGIASNLVLFIVKFSIGFLSGSVAVTADAFNNFTDMASSIITIAGFKLAGMPADEEHPFGHGRLEYISALVVAFMVMFVGAQFTKTSVERIMNPSPIEFQTIPFVLLLLSIAVKLWLSVFNKYIGNKIDSSALKAVAMDALGDVFTSSCVVISFLAARFTDLPIDGYVGVAVSLAILYAGFSLVKETINPLLGEAPDPEIVSKITENLMKYEIITGVHDLIIHNYGVGRCIASVHAEVPADIDVMDIHEVIDDAEKEISEKMNIHLVIHMDPICLKDEELNEARAEIEDIISAREELKSIHDLRIVGKGERKNLVFDVVVDPAMVSHKEDDNIKKWIDSEMKKRHGKYNCIIVIDRDYSGNQ</sequence>
<evidence type="ECO:0000256" key="3">
    <source>
        <dbReference type="ARBA" id="ARBA00022448"/>
    </source>
</evidence>
<protein>
    <submittedName>
        <fullName evidence="10">Cation transporter</fullName>
    </submittedName>
</protein>
<keyword evidence="11" id="KW-1185">Reference proteome</keyword>
<accession>A0A544QU57</accession>
<evidence type="ECO:0000259" key="8">
    <source>
        <dbReference type="Pfam" id="PF01545"/>
    </source>
</evidence>
<dbReference type="NCBIfam" id="TIGR01297">
    <property type="entry name" value="CDF"/>
    <property type="match status" value="1"/>
</dbReference>
<evidence type="ECO:0000256" key="4">
    <source>
        <dbReference type="ARBA" id="ARBA00022692"/>
    </source>
</evidence>
<evidence type="ECO:0000256" key="6">
    <source>
        <dbReference type="ARBA" id="ARBA00023136"/>
    </source>
</evidence>
<comment type="similarity">
    <text evidence="2">Belongs to the cation diffusion facilitator (CDF) transporter (TC 2.A.4) family.</text>
</comment>
<name>A0A544QU57_9FIRM</name>
<dbReference type="EMBL" id="SGJB01000013">
    <property type="protein sequence ID" value="TQQ84228.1"/>
    <property type="molecule type" value="Genomic_DNA"/>
</dbReference>
<feature type="transmembrane region" description="Helical" evidence="7">
    <location>
        <begin position="168"/>
        <end position="192"/>
    </location>
</feature>
<dbReference type="Gene3D" id="1.20.1510.10">
    <property type="entry name" value="Cation efflux protein transmembrane domain"/>
    <property type="match status" value="1"/>
</dbReference>
<dbReference type="GO" id="GO:0016020">
    <property type="term" value="C:membrane"/>
    <property type="evidence" value="ECO:0007669"/>
    <property type="project" value="UniProtKB-SubCell"/>
</dbReference>
<organism evidence="10 11">
    <name type="scientific">Peptacetobacter hominis</name>
    <dbReference type="NCBI Taxonomy" id="2743610"/>
    <lineage>
        <taxon>Bacteria</taxon>
        <taxon>Bacillati</taxon>
        <taxon>Bacillota</taxon>
        <taxon>Clostridia</taxon>
        <taxon>Peptostreptococcales</taxon>
        <taxon>Peptostreptococcaceae</taxon>
        <taxon>Peptacetobacter</taxon>
    </lineage>
</organism>
<dbReference type="InterPro" id="IPR027469">
    <property type="entry name" value="Cation_efflux_TMD_sf"/>
</dbReference>
<dbReference type="Gene3D" id="3.30.70.1350">
    <property type="entry name" value="Cation efflux protein, cytoplasmic domain"/>
    <property type="match status" value="2"/>
</dbReference>
<keyword evidence="3" id="KW-0813">Transport</keyword>
<dbReference type="InterPro" id="IPR058533">
    <property type="entry name" value="Cation_efflux_TM"/>
</dbReference>
<evidence type="ECO:0000256" key="7">
    <source>
        <dbReference type="SAM" id="Phobius"/>
    </source>
</evidence>
<keyword evidence="5 7" id="KW-1133">Transmembrane helix</keyword>
<comment type="caution">
    <text evidence="10">The sequence shown here is derived from an EMBL/GenBank/DDBJ whole genome shotgun (WGS) entry which is preliminary data.</text>
</comment>
<proteinExistence type="inferred from homology"/>
<feature type="transmembrane region" description="Helical" evidence="7">
    <location>
        <begin position="136"/>
        <end position="156"/>
    </location>
</feature>
<dbReference type="OrthoDB" id="9806522at2"/>
<feature type="transmembrane region" description="Helical" evidence="7">
    <location>
        <begin position="198"/>
        <end position="216"/>
    </location>
</feature>
<dbReference type="InterPro" id="IPR050291">
    <property type="entry name" value="CDF_Transporter"/>
</dbReference>
<keyword evidence="6 7" id="KW-0472">Membrane</keyword>
<dbReference type="InterPro" id="IPR002524">
    <property type="entry name" value="Cation_efflux"/>
</dbReference>
<dbReference type="GO" id="GO:0008324">
    <property type="term" value="F:monoatomic cation transmembrane transporter activity"/>
    <property type="evidence" value="ECO:0007669"/>
    <property type="project" value="InterPro"/>
</dbReference>
<feature type="transmembrane region" description="Helical" evidence="7">
    <location>
        <begin position="98"/>
        <end position="116"/>
    </location>
</feature>
<evidence type="ECO:0000256" key="2">
    <source>
        <dbReference type="ARBA" id="ARBA00008114"/>
    </source>
</evidence>
<dbReference type="Pfam" id="PF16916">
    <property type="entry name" value="ZT_dimer"/>
    <property type="match status" value="1"/>
</dbReference>
<dbReference type="Pfam" id="PF01545">
    <property type="entry name" value="Cation_efflux"/>
    <property type="match status" value="1"/>
</dbReference>
<dbReference type="InterPro" id="IPR027470">
    <property type="entry name" value="Cation_efflux_CTD"/>
</dbReference>
<feature type="domain" description="Cation efflux protein transmembrane" evidence="8">
    <location>
        <begin position="33"/>
        <end position="224"/>
    </location>
</feature>
<dbReference type="PANTHER" id="PTHR43840">
    <property type="entry name" value="MITOCHONDRIAL METAL TRANSPORTER 1-RELATED"/>
    <property type="match status" value="1"/>
</dbReference>
<gene>
    <name evidence="10" type="ORF">EXD82_07790</name>
</gene>
<dbReference type="SUPFAM" id="SSF161111">
    <property type="entry name" value="Cation efflux protein transmembrane domain-like"/>
    <property type="match status" value="1"/>
</dbReference>
<evidence type="ECO:0000259" key="9">
    <source>
        <dbReference type="Pfam" id="PF16916"/>
    </source>
</evidence>
<reference evidence="10 11" key="1">
    <citation type="submission" date="2019-02" db="EMBL/GenBank/DDBJ databases">
        <title>Peptostreptococcaceae bacterium ZHW00191 nov., a new bacterium isolated from the human gut.</title>
        <authorList>
            <person name="Zhou H.-W."/>
            <person name="Chen X.-J."/>
        </authorList>
    </citation>
    <scope>NUCLEOTIDE SEQUENCE [LARGE SCALE GENOMIC DNA]</scope>
    <source>
        <strain evidence="10 11">ZHW00191</strain>
    </source>
</reference>
<keyword evidence="4 7" id="KW-0812">Transmembrane</keyword>
<dbReference type="Proteomes" id="UP000317863">
    <property type="component" value="Unassembled WGS sequence"/>
</dbReference>
<evidence type="ECO:0000313" key="10">
    <source>
        <dbReference type="EMBL" id="TQQ84228.1"/>
    </source>
</evidence>